<evidence type="ECO:0000313" key="3">
    <source>
        <dbReference type="EMBL" id="BDU75002.1"/>
    </source>
</evidence>
<dbReference type="InterPro" id="IPR051199">
    <property type="entry name" value="LPS_LOS_Heptosyltrfase"/>
</dbReference>
<name>A0AA48GVU3_9BACT</name>
<evidence type="ECO:0000256" key="1">
    <source>
        <dbReference type="ARBA" id="ARBA00022676"/>
    </source>
</evidence>
<keyword evidence="1" id="KW-0328">Glycosyltransferase</keyword>
<dbReference type="Proteomes" id="UP001238179">
    <property type="component" value="Chromosome"/>
</dbReference>
<dbReference type="GO" id="GO:0005829">
    <property type="term" value="C:cytosol"/>
    <property type="evidence" value="ECO:0007669"/>
    <property type="project" value="TreeGrafter"/>
</dbReference>
<organism evidence="3 4">
    <name type="scientific">Mesoterricola silvestris</name>
    <dbReference type="NCBI Taxonomy" id="2927979"/>
    <lineage>
        <taxon>Bacteria</taxon>
        <taxon>Pseudomonadati</taxon>
        <taxon>Acidobacteriota</taxon>
        <taxon>Holophagae</taxon>
        <taxon>Holophagales</taxon>
        <taxon>Holophagaceae</taxon>
        <taxon>Mesoterricola</taxon>
    </lineage>
</organism>
<dbReference type="GO" id="GO:0009244">
    <property type="term" value="P:lipopolysaccharide core region biosynthetic process"/>
    <property type="evidence" value="ECO:0007669"/>
    <property type="project" value="TreeGrafter"/>
</dbReference>
<sequence length="319" mass="34261">MIPQGATWVRFPRFVGDAAMQLPVLRVLRAVGAGPIVVWGPNPAVSLVEGHELADAVVPDQGKPGPWAMAALLRKHRAARCVHFPKSLRPALAAWLARVPERIGVDESLAGFFNTHSGPFWDAQGPFLERYHAVLARRWPGLPPMPYADYAPAVRVDLPAEPYVCLMPGSTWPSKAWPREHFRELARLARREGFAVAVLGTPDEREVCDFVAQDATHNLCGRTSLVEAAAWLRGARGALGNDSGLSHLAAACSTPTLALYGATDPGGSTPWGPRTAGIRLDGIPCAPCFKPLCTVDGHPCLAGIGPDRAWKTLMDLVSA</sequence>
<dbReference type="EMBL" id="AP027080">
    <property type="protein sequence ID" value="BDU75002.1"/>
    <property type="molecule type" value="Genomic_DNA"/>
</dbReference>
<dbReference type="CDD" id="cd03789">
    <property type="entry name" value="GT9_LPS_heptosyltransferase"/>
    <property type="match status" value="1"/>
</dbReference>
<dbReference type="PANTHER" id="PTHR30160">
    <property type="entry name" value="TETRAACYLDISACCHARIDE 4'-KINASE-RELATED"/>
    <property type="match status" value="1"/>
</dbReference>
<evidence type="ECO:0000313" key="4">
    <source>
        <dbReference type="Proteomes" id="UP001238179"/>
    </source>
</evidence>
<keyword evidence="2" id="KW-0808">Transferase</keyword>
<dbReference type="InterPro" id="IPR002201">
    <property type="entry name" value="Glyco_trans_9"/>
</dbReference>
<keyword evidence="4" id="KW-1185">Reference proteome</keyword>
<dbReference type="RefSeq" id="WP_316413684.1">
    <property type="nucleotide sequence ID" value="NZ_AP027080.1"/>
</dbReference>
<dbReference type="AlphaFoldDB" id="A0AA48GVU3"/>
<dbReference type="PANTHER" id="PTHR30160:SF1">
    <property type="entry name" value="LIPOPOLYSACCHARIDE 1,2-N-ACETYLGLUCOSAMINETRANSFERASE-RELATED"/>
    <property type="match status" value="1"/>
</dbReference>
<dbReference type="Pfam" id="PF01075">
    <property type="entry name" value="Glyco_transf_9"/>
    <property type="match status" value="1"/>
</dbReference>
<accession>A0AA48GVU3</accession>
<proteinExistence type="predicted"/>
<dbReference type="Gene3D" id="3.40.50.2000">
    <property type="entry name" value="Glycogen Phosphorylase B"/>
    <property type="match status" value="2"/>
</dbReference>
<gene>
    <name evidence="3" type="primary">waaF_2</name>
    <name evidence="3" type="ORF">METEAL_41760</name>
</gene>
<dbReference type="SUPFAM" id="SSF53756">
    <property type="entry name" value="UDP-Glycosyltransferase/glycogen phosphorylase"/>
    <property type="match status" value="1"/>
</dbReference>
<evidence type="ECO:0000256" key="2">
    <source>
        <dbReference type="ARBA" id="ARBA00022679"/>
    </source>
</evidence>
<dbReference type="GO" id="GO:0008713">
    <property type="term" value="F:ADP-heptose-lipopolysaccharide heptosyltransferase activity"/>
    <property type="evidence" value="ECO:0007669"/>
    <property type="project" value="TreeGrafter"/>
</dbReference>
<dbReference type="KEGG" id="msil:METEAL_41760"/>
<protein>
    <submittedName>
        <fullName evidence="3">ADP-heptose--LPS heptosyltransferase II</fullName>
    </submittedName>
</protein>
<reference evidence="4" key="1">
    <citation type="journal article" date="2023" name="Int. J. Syst. Evol. Microbiol.">
        <title>Mesoterricola silvestris gen. nov., sp. nov., Mesoterricola sediminis sp. nov., Geothrix oryzae sp. nov., Geothrix edaphica sp. nov., Geothrix rubra sp. nov., and Geothrix limicola sp. nov., six novel members of Acidobacteriota isolated from soils.</title>
        <authorList>
            <person name="Itoh H."/>
            <person name="Sugisawa Y."/>
            <person name="Mise K."/>
            <person name="Xu Z."/>
            <person name="Kuniyasu M."/>
            <person name="Ushijima N."/>
            <person name="Kawano K."/>
            <person name="Kobayashi E."/>
            <person name="Shiratori Y."/>
            <person name="Masuda Y."/>
            <person name="Senoo K."/>
        </authorList>
    </citation>
    <scope>NUCLEOTIDE SEQUENCE [LARGE SCALE GENOMIC DNA]</scope>
    <source>
        <strain evidence="4">W79</strain>
    </source>
</reference>